<reference evidence="1" key="1">
    <citation type="submission" date="2020-07" db="EMBL/GenBank/DDBJ databases">
        <title>Clarias magur genome sequencing, assembly and annotation.</title>
        <authorList>
            <person name="Kushwaha B."/>
            <person name="Kumar R."/>
            <person name="Das P."/>
            <person name="Joshi C.G."/>
            <person name="Kumar D."/>
            <person name="Nagpure N.S."/>
            <person name="Pandey M."/>
            <person name="Agarwal S."/>
            <person name="Srivastava S."/>
            <person name="Singh M."/>
            <person name="Sahoo L."/>
            <person name="Jayasankar P."/>
            <person name="Meher P.K."/>
            <person name="Koringa P.G."/>
            <person name="Iquebal M.A."/>
            <person name="Das S.P."/>
            <person name="Bit A."/>
            <person name="Patnaik S."/>
            <person name="Patel N."/>
            <person name="Shah T.M."/>
            <person name="Hinsu A."/>
            <person name="Jena J.K."/>
        </authorList>
    </citation>
    <scope>NUCLEOTIDE SEQUENCE</scope>
    <source>
        <strain evidence="1">CIFAMagur01</strain>
        <tissue evidence="1">Testis</tissue>
    </source>
</reference>
<name>A0A8J4WWC9_CLAMG</name>
<dbReference type="EMBL" id="QNUK01000381">
    <property type="protein sequence ID" value="KAF5894299.1"/>
    <property type="molecule type" value="Genomic_DNA"/>
</dbReference>
<organism evidence="1 2">
    <name type="scientific">Clarias magur</name>
    <name type="common">Asian catfish</name>
    <name type="synonym">Macropteronotus magur</name>
    <dbReference type="NCBI Taxonomy" id="1594786"/>
    <lineage>
        <taxon>Eukaryota</taxon>
        <taxon>Metazoa</taxon>
        <taxon>Chordata</taxon>
        <taxon>Craniata</taxon>
        <taxon>Vertebrata</taxon>
        <taxon>Euteleostomi</taxon>
        <taxon>Actinopterygii</taxon>
        <taxon>Neopterygii</taxon>
        <taxon>Teleostei</taxon>
        <taxon>Ostariophysi</taxon>
        <taxon>Siluriformes</taxon>
        <taxon>Clariidae</taxon>
        <taxon>Clarias</taxon>
    </lineage>
</organism>
<dbReference type="Proteomes" id="UP000727407">
    <property type="component" value="Unassembled WGS sequence"/>
</dbReference>
<keyword evidence="2" id="KW-1185">Reference proteome</keyword>
<gene>
    <name evidence="1" type="ORF">DAT39_016008</name>
</gene>
<accession>A0A8J4WWC9</accession>
<comment type="caution">
    <text evidence="1">The sequence shown here is derived from an EMBL/GenBank/DDBJ whole genome shotgun (WGS) entry which is preliminary data.</text>
</comment>
<sequence length="69" mass="7945">MEYKCRVSRHLNHIIHAVAGIHNFDDFGIPVVKSWHESVVRGYGVKSDIVNVLRLKIDEVIVLTTTRFD</sequence>
<protein>
    <submittedName>
        <fullName evidence="1">Uncharacterized protein</fullName>
    </submittedName>
</protein>
<dbReference type="AlphaFoldDB" id="A0A8J4WWC9"/>
<evidence type="ECO:0000313" key="1">
    <source>
        <dbReference type="EMBL" id="KAF5894299.1"/>
    </source>
</evidence>
<proteinExistence type="predicted"/>
<evidence type="ECO:0000313" key="2">
    <source>
        <dbReference type="Proteomes" id="UP000727407"/>
    </source>
</evidence>